<dbReference type="Gene3D" id="1.10.1270.20">
    <property type="entry name" value="tRNA(m1g37)methyltransferase, domain 2"/>
    <property type="match status" value="1"/>
</dbReference>
<comment type="caution">
    <text evidence="18">The sequence shown here is derived from an EMBL/GenBank/DDBJ whole genome shotgun (WGS) entry which is preliminary data.</text>
</comment>
<evidence type="ECO:0000256" key="4">
    <source>
        <dbReference type="ARBA" id="ARBA00011738"/>
    </source>
</evidence>
<feature type="compositionally biased region" description="Low complexity" evidence="16">
    <location>
        <begin position="289"/>
        <end position="308"/>
    </location>
</feature>
<dbReference type="FunFam" id="1.10.1270.20:FF:000002">
    <property type="entry name" value="tRNA (guanine-N(1)-)-methyltransferase"/>
    <property type="match status" value="1"/>
</dbReference>
<evidence type="ECO:0000256" key="3">
    <source>
        <dbReference type="ARBA" id="ARBA00007630"/>
    </source>
</evidence>
<dbReference type="AlphaFoldDB" id="G5ER85"/>
<dbReference type="NCBIfam" id="NF000648">
    <property type="entry name" value="PRK00026.1"/>
    <property type="match status" value="1"/>
</dbReference>
<feature type="domain" description="tRNA methyltransferase TRMD/TRM10-type" evidence="17">
    <location>
        <begin position="1"/>
        <end position="253"/>
    </location>
</feature>
<comment type="similarity">
    <text evidence="3 15">Belongs to the RNA methyltransferase TrmD family.</text>
</comment>
<keyword evidence="7 15" id="KW-0963">Cytoplasm</keyword>
<dbReference type="HOGENOM" id="CLU_047363_0_0_11"/>
<sequence length="322" mass="35488">MRYDVVTIFPEYLEPLKLSLLGKAREKGLVDLHLHDLREYTFDRHRTVDDTPYGGGAGMVMKAEPWGLALDEVLAASPLNAATEDASEGAESEGTGPAEPAADTRPLLIVPSPAGAVFDQAMAYKLAEEKHIVFAPARYEGIDERVLDWAQESFRVMPVSLGDYVLYGGEVAVMAMIEAITRLIPGAMGNPASLEEESHTGGLLEYPVYTKPAVWREREVPEVLLSGNHGAIARWRRDRQIERTLERRPDLLEAYPVEQWDKKDRRFLAERGVHFANPAKAAQKKAKKNPATQADSAAQAAQSDTAQSNTVQPNTVQTQPDS</sequence>
<keyword evidence="8 15" id="KW-0489">Methyltransferase</keyword>
<reference evidence="18 19" key="1">
    <citation type="submission" date="2011-08" db="EMBL/GenBank/DDBJ databases">
        <title>The Genome Sequence of Rothia mucilaginosa M508.</title>
        <authorList>
            <consortium name="The Broad Institute Genome Sequencing Platform"/>
            <consortium name="The Broad Institute Genome Sequencing Center for Infectious Disease"/>
            <person name="Earl A."/>
            <person name="Ward D."/>
            <person name="Feldgarden M."/>
            <person name="Gevers D."/>
            <person name="Sibley C.D."/>
            <person name="Field T.R."/>
            <person name="Grinwis M."/>
            <person name="Eshaghurshan C.S."/>
            <person name="Surette M.G."/>
            <person name="Young S.K."/>
            <person name="Zeng Q."/>
            <person name="Gargeya S."/>
            <person name="Fitzgerald M."/>
            <person name="Haas B."/>
            <person name="Abouelleil A."/>
            <person name="Alvarado L."/>
            <person name="Arachchi H.M."/>
            <person name="Berlin A."/>
            <person name="Brown A."/>
            <person name="Chapman S.B."/>
            <person name="Chen Z."/>
            <person name="Dunbar C."/>
            <person name="Freedman E."/>
            <person name="Gearin G."/>
            <person name="Gellesch M."/>
            <person name="Goldberg J."/>
            <person name="Griggs A."/>
            <person name="Gujja S."/>
            <person name="Heiman D."/>
            <person name="Howarth C."/>
            <person name="Larson L."/>
            <person name="Lui A."/>
            <person name="MacDonald P.J.P."/>
            <person name="Montmayeur A."/>
            <person name="Murphy C."/>
            <person name="Neiman D."/>
            <person name="Pearson M."/>
            <person name="Priest M."/>
            <person name="Roberts A."/>
            <person name="Saif S."/>
            <person name="Shea T."/>
            <person name="Shenoy N."/>
            <person name="Sisk P."/>
            <person name="Stolte C."/>
            <person name="Sykes S."/>
            <person name="Wortman J."/>
            <person name="Nusbaum C."/>
            <person name="Birren B."/>
        </authorList>
    </citation>
    <scope>NUCLEOTIDE SEQUENCE [LARGE SCALE GENOMIC DNA]</scope>
    <source>
        <strain evidence="18 19">M508</strain>
    </source>
</reference>
<comment type="subcellular location">
    <subcellularLocation>
        <location evidence="2 15">Cytoplasm</location>
    </subcellularLocation>
</comment>
<organism evidence="18 19">
    <name type="scientific">Rothia mucilaginosa M508</name>
    <dbReference type="NCBI Taxonomy" id="563033"/>
    <lineage>
        <taxon>Bacteria</taxon>
        <taxon>Bacillati</taxon>
        <taxon>Actinomycetota</taxon>
        <taxon>Actinomycetes</taxon>
        <taxon>Micrococcales</taxon>
        <taxon>Micrococcaceae</taxon>
        <taxon>Rothia</taxon>
    </lineage>
</organism>
<evidence type="ECO:0000256" key="14">
    <source>
        <dbReference type="ARBA" id="ARBA00047783"/>
    </source>
</evidence>
<evidence type="ECO:0000256" key="9">
    <source>
        <dbReference type="ARBA" id="ARBA00022679"/>
    </source>
</evidence>
<dbReference type="EMBL" id="ACSB01000006">
    <property type="protein sequence ID" value="EHB88483.1"/>
    <property type="molecule type" value="Genomic_DNA"/>
</dbReference>
<feature type="compositionally biased region" description="Polar residues" evidence="16">
    <location>
        <begin position="309"/>
        <end position="322"/>
    </location>
</feature>
<dbReference type="PATRIC" id="fig|563033.4.peg.783"/>
<comment type="subunit">
    <text evidence="4 15">Homodimer.</text>
</comment>
<gene>
    <name evidence="15" type="primary">trmD</name>
    <name evidence="18" type="ORF">HMPREF0737_00795</name>
</gene>
<comment type="catalytic activity">
    <reaction evidence="14 15">
        <text>guanosine(37) in tRNA + S-adenosyl-L-methionine = N(1)-methylguanosine(37) in tRNA + S-adenosyl-L-homocysteine + H(+)</text>
        <dbReference type="Rhea" id="RHEA:36899"/>
        <dbReference type="Rhea" id="RHEA-COMP:10145"/>
        <dbReference type="Rhea" id="RHEA-COMP:10147"/>
        <dbReference type="ChEBI" id="CHEBI:15378"/>
        <dbReference type="ChEBI" id="CHEBI:57856"/>
        <dbReference type="ChEBI" id="CHEBI:59789"/>
        <dbReference type="ChEBI" id="CHEBI:73542"/>
        <dbReference type="ChEBI" id="CHEBI:74269"/>
        <dbReference type="EC" id="2.1.1.228"/>
    </reaction>
</comment>
<keyword evidence="11 15" id="KW-0819">tRNA processing</keyword>
<evidence type="ECO:0000313" key="19">
    <source>
        <dbReference type="Proteomes" id="UP000004897"/>
    </source>
</evidence>
<dbReference type="GO" id="GO:0002939">
    <property type="term" value="P:tRNA N1-guanine methylation"/>
    <property type="evidence" value="ECO:0007669"/>
    <property type="project" value="TreeGrafter"/>
</dbReference>
<feature type="region of interest" description="Disordered" evidence="16">
    <location>
        <begin position="275"/>
        <end position="322"/>
    </location>
</feature>
<dbReference type="InterPro" id="IPR023148">
    <property type="entry name" value="tRNA_m1G_MeTrfase_C_sf"/>
</dbReference>
<evidence type="ECO:0000256" key="7">
    <source>
        <dbReference type="ARBA" id="ARBA00022490"/>
    </source>
</evidence>
<feature type="binding site" evidence="15">
    <location>
        <begin position="161"/>
        <end position="166"/>
    </location>
    <ligand>
        <name>S-adenosyl-L-methionine</name>
        <dbReference type="ChEBI" id="CHEBI:59789"/>
    </ligand>
</feature>
<dbReference type="PANTHER" id="PTHR46417">
    <property type="entry name" value="TRNA (GUANINE-N(1)-)-METHYLTRANSFERASE"/>
    <property type="match status" value="1"/>
</dbReference>
<evidence type="ECO:0000259" key="17">
    <source>
        <dbReference type="Pfam" id="PF01746"/>
    </source>
</evidence>
<evidence type="ECO:0000256" key="15">
    <source>
        <dbReference type="HAMAP-Rule" id="MF_00605"/>
    </source>
</evidence>
<dbReference type="PANTHER" id="PTHR46417:SF1">
    <property type="entry name" value="TRNA (GUANINE-N(1)-)-METHYLTRANSFERASE"/>
    <property type="match status" value="1"/>
</dbReference>
<evidence type="ECO:0000256" key="2">
    <source>
        <dbReference type="ARBA" id="ARBA00004496"/>
    </source>
</evidence>
<dbReference type="Pfam" id="PF01746">
    <property type="entry name" value="tRNA_m1G_MT"/>
    <property type="match status" value="1"/>
</dbReference>
<dbReference type="InterPro" id="IPR029028">
    <property type="entry name" value="Alpha/beta_knot_MTases"/>
</dbReference>
<dbReference type="SUPFAM" id="SSF75217">
    <property type="entry name" value="alpha/beta knot"/>
    <property type="match status" value="1"/>
</dbReference>
<dbReference type="InterPro" id="IPR016009">
    <property type="entry name" value="tRNA_MeTrfase_TRMD/TRM10"/>
</dbReference>
<proteinExistence type="inferred from homology"/>
<dbReference type="CDD" id="cd18080">
    <property type="entry name" value="TrmD-like"/>
    <property type="match status" value="1"/>
</dbReference>
<evidence type="ECO:0000256" key="13">
    <source>
        <dbReference type="ARBA" id="ARBA00033392"/>
    </source>
</evidence>
<keyword evidence="9 15" id="KW-0808">Transferase</keyword>
<feature type="region of interest" description="Disordered" evidence="16">
    <location>
        <begin position="82"/>
        <end position="104"/>
    </location>
</feature>
<name>G5ER85_9MICC</name>
<dbReference type="InterPro" id="IPR002649">
    <property type="entry name" value="tRNA_m1G_MeTrfase_TrmD"/>
</dbReference>
<protein>
    <recommendedName>
        <fullName evidence="6 15">tRNA (guanine-N(1)-)-methyltransferase</fullName>
        <ecNumber evidence="5 15">2.1.1.228</ecNumber>
    </recommendedName>
    <alternativeName>
        <fullName evidence="12 15">M1G-methyltransferase</fullName>
    </alternativeName>
    <alternativeName>
        <fullName evidence="13 15">tRNA [GM37] methyltransferase</fullName>
    </alternativeName>
</protein>
<comment type="function">
    <text evidence="1 15">Specifically methylates guanosine-37 in various tRNAs.</text>
</comment>
<dbReference type="GO" id="GO:0052906">
    <property type="term" value="F:tRNA (guanine(37)-N1)-methyltransferase activity"/>
    <property type="evidence" value="ECO:0007669"/>
    <property type="project" value="UniProtKB-UniRule"/>
</dbReference>
<dbReference type="GO" id="GO:0005829">
    <property type="term" value="C:cytosol"/>
    <property type="evidence" value="ECO:0007669"/>
    <property type="project" value="TreeGrafter"/>
</dbReference>
<comment type="caution">
    <text evidence="15">Lacks conserved residue(s) required for the propagation of feature annotation.</text>
</comment>
<accession>G5ER85</accession>
<evidence type="ECO:0000256" key="5">
    <source>
        <dbReference type="ARBA" id="ARBA00012807"/>
    </source>
</evidence>
<dbReference type="Gene3D" id="3.40.1280.10">
    <property type="match status" value="1"/>
</dbReference>
<evidence type="ECO:0000313" key="18">
    <source>
        <dbReference type="EMBL" id="EHB88483.1"/>
    </source>
</evidence>
<dbReference type="Proteomes" id="UP000004897">
    <property type="component" value="Unassembled WGS sequence"/>
</dbReference>
<evidence type="ECO:0000256" key="1">
    <source>
        <dbReference type="ARBA" id="ARBA00002634"/>
    </source>
</evidence>
<evidence type="ECO:0000256" key="6">
    <source>
        <dbReference type="ARBA" id="ARBA00014679"/>
    </source>
</evidence>
<keyword evidence="10 15" id="KW-0949">S-adenosyl-L-methionine</keyword>
<evidence type="ECO:0000256" key="16">
    <source>
        <dbReference type="SAM" id="MobiDB-lite"/>
    </source>
</evidence>
<evidence type="ECO:0000256" key="8">
    <source>
        <dbReference type="ARBA" id="ARBA00022603"/>
    </source>
</evidence>
<evidence type="ECO:0000256" key="10">
    <source>
        <dbReference type="ARBA" id="ARBA00022691"/>
    </source>
</evidence>
<dbReference type="HAMAP" id="MF_00605">
    <property type="entry name" value="TrmD"/>
    <property type="match status" value="1"/>
</dbReference>
<evidence type="ECO:0000256" key="12">
    <source>
        <dbReference type="ARBA" id="ARBA00029736"/>
    </source>
</evidence>
<dbReference type="InterPro" id="IPR029026">
    <property type="entry name" value="tRNA_m1G_MTases_N"/>
</dbReference>
<evidence type="ECO:0000256" key="11">
    <source>
        <dbReference type="ARBA" id="ARBA00022694"/>
    </source>
</evidence>
<dbReference type="EC" id="2.1.1.228" evidence="5 15"/>
<dbReference type="RefSeq" id="WP_005505694.1">
    <property type="nucleotide sequence ID" value="NZ_JH370351.1"/>
</dbReference>